<dbReference type="Proteomes" id="UP000516148">
    <property type="component" value="Chromosome"/>
</dbReference>
<sequence length="160" mass="16313">MILLALLLQASPVADKPPASDAPQRWSILVPVTNEPCRPAAQGDDILVCADPLPSQRLPLPDEVIPDGPRPSNPNRTGAGALAASATPCATRMGGCTVGFGPPIVPIVKGLVGLAEGALTKKPDKAGRVTIPLDDPPPPATGGDLKEKKEKQDATQPSGG</sequence>
<proteinExistence type="predicted"/>
<feature type="region of interest" description="Disordered" evidence="1">
    <location>
        <begin position="58"/>
        <end position="80"/>
    </location>
</feature>
<dbReference type="EMBL" id="CP061038">
    <property type="protein sequence ID" value="QNQ08125.1"/>
    <property type="molecule type" value="Genomic_DNA"/>
</dbReference>
<accession>A0A7H0LEM2</accession>
<feature type="region of interest" description="Disordered" evidence="1">
    <location>
        <begin position="120"/>
        <end position="160"/>
    </location>
</feature>
<organism evidence="2 3">
    <name type="scientific">Sphingomonas alpina</name>
    <dbReference type="NCBI Taxonomy" id="653931"/>
    <lineage>
        <taxon>Bacteria</taxon>
        <taxon>Pseudomonadati</taxon>
        <taxon>Pseudomonadota</taxon>
        <taxon>Alphaproteobacteria</taxon>
        <taxon>Sphingomonadales</taxon>
        <taxon>Sphingomonadaceae</taxon>
        <taxon>Sphingomonas</taxon>
    </lineage>
</organism>
<keyword evidence="3" id="KW-1185">Reference proteome</keyword>
<gene>
    <name evidence="2" type="ORF">H3Z74_15270</name>
</gene>
<feature type="compositionally biased region" description="Basic and acidic residues" evidence="1">
    <location>
        <begin position="144"/>
        <end position="153"/>
    </location>
</feature>
<name>A0A7H0LEM2_9SPHN</name>
<dbReference type="RefSeq" id="WP_187760454.1">
    <property type="nucleotide sequence ID" value="NZ_CP061038.1"/>
</dbReference>
<evidence type="ECO:0000313" key="3">
    <source>
        <dbReference type="Proteomes" id="UP000516148"/>
    </source>
</evidence>
<evidence type="ECO:0000313" key="2">
    <source>
        <dbReference type="EMBL" id="QNQ08125.1"/>
    </source>
</evidence>
<evidence type="ECO:0000256" key="1">
    <source>
        <dbReference type="SAM" id="MobiDB-lite"/>
    </source>
</evidence>
<dbReference type="AlphaFoldDB" id="A0A7H0LEM2"/>
<dbReference type="KEGG" id="spap:H3Z74_15270"/>
<protein>
    <submittedName>
        <fullName evidence="2">Uncharacterized protein</fullName>
    </submittedName>
</protein>
<reference evidence="2 3" key="1">
    <citation type="submission" date="2020-09" db="EMBL/GenBank/DDBJ databases">
        <title>Sphingomonas sp., a new species isolated from pork steak.</title>
        <authorList>
            <person name="Heidler von Heilborn D."/>
        </authorList>
    </citation>
    <scope>NUCLEOTIDE SEQUENCE [LARGE SCALE GENOMIC DNA]</scope>
    <source>
        <strain evidence="3">S8-3T</strain>
    </source>
</reference>